<dbReference type="Proteomes" id="UP001158576">
    <property type="component" value="Chromosome XSR"/>
</dbReference>
<sequence>MFSYEGALARLEWAQEVNSLWLRGLLQPENLLHSDYLQTLKTLLGRNQFEKDSERSLQRHLEVTFSFLPYPVIRSLTKKLIQKKVKRAGKERGDDLDRFQLFPTINITTLIGCLEKFKNIRLRRAASLIKQPPIKPNGSLFGLCDVGAGLFLLKIGKKRFLYSESRPFGPCPCLRSSSIFATEGYILDVFKEKIHVFFRRDEQIASVWEVPLGWLIHRVVKTAATDVVYVLILRDGVRRTMTFDLASEIRLDKHSPMSSSTLSWVLKESEKIKLRTRYDFHEDSSDHLYDSVDILCNSKTLPFSGNAINLDEIRIDGANIAISHRKSGEMHKFITVLSTSGDDVLLSGEFNLEAIERLGKQKQKKMCIYVYDKPITRSELPSDAQVTWSLNEMELLFKFVWCTGRKLCTAHARPVAKFALQNNSPLNFEILTTRVQAESEERLENSFERGDSHLIRKGEEKRLLKSEEDN</sequence>
<protein>
    <submittedName>
        <fullName evidence="1">Oidioi.mRNA.OKI2018_I69.XSR.g15050.t2.cds</fullName>
    </submittedName>
</protein>
<keyword evidence="2" id="KW-1185">Reference proteome</keyword>
<evidence type="ECO:0000313" key="1">
    <source>
        <dbReference type="EMBL" id="CAG5097376.1"/>
    </source>
</evidence>
<accession>A0ABN7SIZ1</accession>
<dbReference type="EMBL" id="OU015569">
    <property type="protein sequence ID" value="CAG5097376.1"/>
    <property type="molecule type" value="Genomic_DNA"/>
</dbReference>
<name>A0ABN7SIZ1_OIKDI</name>
<organism evidence="1 2">
    <name type="scientific">Oikopleura dioica</name>
    <name type="common">Tunicate</name>
    <dbReference type="NCBI Taxonomy" id="34765"/>
    <lineage>
        <taxon>Eukaryota</taxon>
        <taxon>Metazoa</taxon>
        <taxon>Chordata</taxon>
        <taxon>Tunicata</taxon>
        <taxon>Appendicularia</taxon>
        <taxon>Copelata</taxon>
        <taxon>Oikopleuridae</taxon>
        <taxon>Oikopleura</taxon>
    </lineage>
</organism>
<reference evidence="1 2" key="1">
    <citation type="submission" date="2021-04" db="EMBL/GenBank/DDBJ databases">
        <authorList>
            <person name="Bliznina A."/>
        </authorList>
    </citation>
    <scope>NUCLEOTIDE SEQUENCE [LARGE SCALE GENOMIC DNA]</scope>
</reference>
<evidence type="ECO:0000313" key="2">
    <source>
        <dbReference type="Proteomes" id="UP001158576"/>
    </source>
</evidence>
<gene>
    <name evidence="1" type="ORF">OKIOD_LOCUS6608</name>
</gene>
<proteinExistence type="predicted"/>